<dbReference type="Proteomes" id="UP000027308">
    <property type="component" value="Chromosome"/>
</dbReference>
<gene>
    <name evidence="2" type="ORF">PS417_07850</name>
</gene>
<reference evidence="2 3" key="1">
    <citation type="submission" date="2014-05" db="EMBL/GenBank/DDBJ databases">
        <title>Pseudomonas simiae WCS417.</title>
        <authorList>
            <person name="Berendsen R.L."/>
        </authorList>
    </citation>
    <scope>NUCLEOTIDE SEQUENCE [LARGE SCALE GENOMIC DNA]</scope>
    <source>
        <strain evidence="2 3">WCS417</strain>
    </source>
</reference>
<accession>A0A1N7U189</accession>
<protein>
    <recommendedName>
        <fullName evidence="1">FRG domain-containing protein</fullName>
    </recommendedName>
</protein>
<name>A0A1N7U189_9PSED</name>
<organism evidence="2 3">
    <name type="scientific">Pseudomonas simiae</name>
    <dbReference type="NCBI Taxonomy" id="321846"/>
    <lineage>
        <taxon>Bacteria</taxon>
        <taxon>Pseudomonadati</taxon>
        <taxon>Pseudomonadota</taxon>
        <taxon>Gammaproteobacteria</taxon>
        <taxon>Pseudomonadales</taxon>
        <taxon>Pseudomonadaceae</taxon>
        <taxon>Pseudomonas</taxon>
    </lineage>
</organism>
<dbReference type="InterPro" id="IPR014966">
    <property type="entry name" value="FRG-dom"/>
</dbReference>
<dbReference type="Pfam" id="PF08867">
    <property type="entry name" value="FRG"/>
    <property type="match status" value="1"/>
</dbReference>
<dbReference type="SMART" id="SM00901">
    <property type="entry name" value="FRG"/>
    <property type="match status" value="1"/>
</dbReference>
<proteinExistence type="predicted"/>
<evidence type="ECO:0000313" key="3">
    <source>
        <dbReference type="Proteomes" id="UP000027308"/>
    </source>
</evidence>
<dbReference type="AlphaFoldDB" id="A0A1N7U189"/>
<dbReference type="EMBL" id="CP007637">
    <property type="protein sequence ID" value="AIB35492.1"/>
    <property type="molecule type" value="Genomic_DNA"/>
</dbReference>
<dbReference type="RefSeq" id="WP_038452930.1">
    <property type="nucleotide sequence ID" value="NZ_CP007637.1"/>
</dbReference>
<sequence>MDTIPIKDVPEFLERISIYDLVGGTLLFRGQSKRGNLLPGIARKDPKANTTNVEKSMLADLRKHGLTMIPSYVDFENDWDMLVLAQHFGMKTRLLDWTSNALAAIWFACSSKDTDDCYVYTLEADLLMLASLKGSPFSQKKTKVINPSLSNDRIIAQSGYFTAHRFSEKSGKFVALEKNPEVKERLTEYVISGKDKVDFLMTLERCGVTSKSIYPDIEGVCRFLNWRAQGSY</sequence>
<dbReference type="eggNOG" id="ENOG502Z9DH">
    <property type="taxonomic scope" value="Bacteria"/>
</dbReference>
<dbReference type="OrthoDB" id="9816036at2"/>
<evidence type="ECO:0000259" key="1">
    <source>
        <dbReference type="SMART" id="SM00901"/>
    </source>
</evidence>
<feature type="domain" description="FRG" evidence="1">
    <location>
        <begin position="22"/>
        <end position="120"/>
    </location>
</feature>
<evidence type="ECO:0000313" key="2">
    <source>
        <dbReference type="EMBL" id="AIB35492.1"/>
    </source>
</evidence>